<evidence type="ECO:0000313" key="3">
    <source>
        <dbReference type="EMBL" id="KAA4018686.1"/>
    </source>
</evidence>
<gene>
    <name evidence="3" type="ORF">F3D60_30390</name>
</gene>
<evidence type="ECO:0000256" key="1">
    <source>
        <dbReference type="ARBA" id="ARBA00006865"/>
    </source>
</evidence>
<dbReference type="InterPro" id="IPR000757">
    <property type="entry name" value="Beta-glucanase-like"/>
</dbReference>
<protein>
    <submittedName>
        <fullName evidence="3">Beta-agarase</fullName>
    </submittedName>
</protein>
<proteinExistence type="inferred from homology"/>
<reference evidence="3" key="1">
    <citation type="journal article" date="2019" name="Nat. Med.">
        <title>A library of human gut bacterial isolates paired with longitudinal multiomics data enables mechanistic microbiome research.</title>
        <authorList>
            <person name="Poyet M."/>
            <person name="Groussin M."/>
            <person name="Gibbons S.M."/>
            <person name="Avila-Pacheco J."/>
            <person name="Jiang X."/>
            <person name="Kearney S.M."/>
            <person name="Perrotta A.R."/>
            <person name="Berdy B."/>
            <person name="Zhao S."/>
            <person name="Lieberman T.D."/>
            <person name="Swanson P.K."/>
            <person name="Smith M."/>
            <person name="Roesemann S."/>
            <person name="Alexander J.E."/>
            <person name="Rich S.A."/>
            <person name="Livny J."/>
            <person name="Vlamakis H."/>
            <person name="Clish C."/>
            <person name="Bullock K."/>
            <person name="Deik A."/>
            <person name="Scott J."/>
            <person name="Pierce K.A."/>
            <person name="Xavier R.J."/>
            <person name="Alm E.J."/>
        </authorList>
    </citation>
    <scope>NUCLEOTIDE SEQUENCE</scope>
    <source>
        <strain evidence="3">BIOML-A147</strain>
    </source>
</reference>
<dbReference type="PROSITE" id="PS51762">
    <property type="entry name" value="GH16_2"/>
    <property type="match status" value="1"/>
</dbReference>
<comment type="caution">
    <text evidence="3">The sequence shown here is derived from an EMBL/GenBank/DDBJ whole genome shotgun (WGS) entry which is preliminary data.</text>
</comment>
<dbReference type="Gene3D" id="2.60.120.200">
    <property type="match status" value="1"/>
</dbReference>
<comment type="similarity">
    <text evidence="1">Belongs to the glycosyl hydrolase 16 family.</text>
</comment>
<dbReference type="SUPFAM" id="SSF49899">
    <property type="entry name" value="Concanavalin A-like lectins/glucanases"/>
    <property type="match status" value="1"/>
</dbReference>
<accession>A0A641RNC1</accession>
<dbReference type="GO" id="GO:0004553">
    <property type="term" value="F:hydrolase activity, hydrolyzing O-glycosyl compounds"/>
    <property type="evidence" value="ECO:0007669"/>
    <property type="project" value="InterPro"/>
</dbReference>
<dbReference type="InterPro" id="IPR013320">
    <property type="entry name" value="ConA-like_dom_sf"/>
</dbReference>
<dbReference type="AlphaFoldDB" id="A0A641RNC1"/>
<feature type="non-terminal residue" evidence="3">
    <location>
        <position position="1"/>
    </location>
</feature>
<dbReference type="EMBL" id="VWKO01000472">
    <property type="protein sequence ID" value="KAA4018686.1"/>
    <property type="molecule type" value="Genomic_DNA"/>
</dbReference>
<name>A0A641RNC1_BACOV</name>
<feature type="domain" description="GH16" evidence="2">
    <location>
        <begin position="1"/>
        <end position="90"/>
    </location>
</feature>
<sequence length="91" mass="10478">RVGVFWKDPFTLEYYVDGELVRTVSGKDIIDPNNYTGGTGLVKDMDIIINMEDQSWRAVKGLSPTDEELKNVEDHTFLVDWIRVYTPVPEE</sequence>
<organism evidence="3">
    <name type="scientific">Bacteroides ovatus</name>
    <dbReference type="NCBI Taxonomy" id="28116"/>
    <lineage>
        <taxon>Bacteria</taxon>
        <taxon>Pseudomonadati</taxon>
        <taxon>Bacteroidota</taxon>
        <taxon>Bacteroidia</taxon>
        <taxon>Bacteroidales</taxon>
        <taxon>Bacteroidaceae</taxon>
        <taxon>Bacteroides</taxon>
    </lineage>
</organism>
<evidence type="ECO:0000259" key="2">
    <source>
        <dbReference type="PROSITE" id="PS51762"/>
    </source>
</evidence>
<dbReference type="GO" id="GO:0005975">
    <property type="term" value="P:carbohydrate metabolic process"/>
    <property type="evidence" value="ECO:0007669"/>
    <property type="project" value="InterPro"/>
</dbReference>